<dbReference type="EMBL" id="QPHM01000003">
    <property type="protein sequence ID" value="RCU44377.1"/>
    <property type="molecule type" value="Genomic_DNA"/>
</dbReference>
<dbReference type="AlphaFoldDB" id="A0A368N1G9"/>
<proteinExistence type="predicted"/>
<sequence>MPSYAEWTAAQETTAVTVDGHELDVAYYDEGSGDPVVFLHGIPTNSYLWRDVIGPIAAERRVIVPDMIGYGNSSMFDGFDRSIRAQEEMITELLSALDVESPSLVGHDLGGGVFLRYAAHHPDAVDELVLSNSIAYDSWPIQLITDLGLPETARETGVEELQAMLDDLFRDTLSGSEHSEAFLDGMTTPWDSEAGVTSLVRNAISTNTNHTTEIDPATIEARTLLLWGADDQFQSIEWAERLQADIQTAELIGLDDANHWVMEDRPDAYRDELADFLR</sequence>
<dbReference type="InterPro" id="IPR000639">
    <property type="entry name" value="Epox_hydrolase-like"/>
</dbReference>
<dbReference type="InterPro" id="IPR029058">
    <property type="entry name" value="AB_hydrolase_fold"/>
</dbReference>
<evidence type="ECO:0000259" key="1">
    <source>
        <dbReference type="Pfam" id="PF00561"/>
    </source>
</evidence>
<dbReference type="GO" id="GO:0016020">
    <property type="term" value="C:membrane"/>
    <property type="evidence" value="ECO:0007669"/>
    <property type="project" value="TreeGrafter"/>
</dbReference>
<accession>A0A368N1G9</accession>
<keyword evidence="2" id="KW-0378">Hydrolase</keyword>
<dbReference type="SUPFAM" id="SSF53474">
    <property type="entry name" value="alpha/beta-Hydrolases"/>
    <property type="match status" value="1"/>
</dbReference>
<dbReference type="InterPro" id="IPR050266">
    <property type="entry name" value="AB_hydrolase_sf"/>
</dbReference>
<dbReference type="Proteomes" id="UP000252189">
    <property type="component" value="Unassembled WGS sequence"/>
</dbReference>
<reference evidence="2 3" key="1">
    <citation type="submission" date="2018-07" db="EMBL/GenBank/DDBJ databases">
        <title>Genome sequences of Haloplanus salinus JCM 18368T.</title>
        <authorList>
            <person name="Kim Y.B."/>
            <person name="Roh S.W."/>
        </authorList>
    </citation>
    <scope>NUCLEOTIDE SEQUENCE [LARGE SCALE GENOMIC DNA]</scope>
    <source>
        <strain evidence="2 3">JCM 18368</strain>
    </source>
</reference>
<evidence type="ECO:0000313" key="2">
    <source>
        <dbReference type="EMBL" id="RCU44377.1"/>
    </source>
</evidence>
<dbReference type="PANTHER" id="PTHR43798">
    <property type="entry name" value="MONOACYLGLYCEROL LIPASE"/>
    <property type="match status" value="1"/>
</dbReference>
<organism evidence="2 3">
    <name type="scientific">Haloplanus salinus</name>
    <dbReference type="NCBI Taxonomy" id="1126245"/>
    <lineage>
        <taxon>Archaea</taxon>
        <taxon>Methanobacteriati</taxon>
        <taxon>Methanobacteriota</taxon>
        <taxon>Stenosarchaea group</taxon>
        <taxon>Halobacteria</taxon>
        <taxon>Halobacteriales</taxon>
        <taxon>Haloferacaceae</taxon>
        <taxon>Haloplanus</taxon>
    </lineage>
</organism>
<comment type="caution">
    <text evidence="2">The sequence shown here is derived from an EMBL/GenBank/DDBJ whole genome shotgun (WGS) entry which is preliminary data.</text>
</comment>
<dbReference type="GO" id="GO:0016787">
    <property type="term" value="F:hydrolase activity"/>
    <property type="evidence" value="ECO:0007669"/>
    <property type="project" value="UniProtKB-KW"/>
</dbReference>
<gene>
    <name evidence="2" type="ORF">DU504_16590</name>
</gene>
<protein>
    <submittedName>
        <fullName evidence="2">Alpha/beta hydrolase</fullName>
    </submittedName>
</protein>
<evidence type="ECO:0000313" key="3">
    <source>
        <dbReference type="Proteomes" id="UP000252189"/>
    </source>
</evidence>
<dbReference type="PANTHER" id="PTHR43798:SF24">
    <property type="entry name" value="CIS-3-ALKYL-4-ALKYLOXETAN-2-ONE DECARBOXYLASE"/>
    <property type="match status" value="1"/>
</dbReference>
<dbReference type="PRINTS" id="PR00412">
    <property type="entry name" value="EPOXHYDRLASE"/>
</dbReference>
<name>A0A368N1G9_9EURY</name>
<dbReference type="OrthoDB" id="9890at2157"/>
<feature type="domain" description="AB hydrolase-1" evidence="1">
    <location>
        <begin position="35"/>
        <end position="266"/>
    </location>
</feature>
<keyword evidence="3" id="KW-1185">Reference proteome</keyword>
<dbReference type="Pfam" id="PF00561">
    <property type="entry name" value="Abhydrolase_1"/>
    <property type="match status" value="1"/>
</dbReference>
<dbReference type="RefSeq" id="WP_114450549.1">
    <property type="nucleotide sequence ID" value="NZ_QPHM01000003.1"/>
</dbReference>
<dbReference type="Gene3D" id="3.40.50.1820">
    <property type="entry name" value="alpha/beta hydrolase"/>
    <property type="match status" value="1"/>
</dbReference>
<dbReference type="PRINTS" id="PR00111">
    <property type="entry name" value="ABHYDROLASE"/>
</dbReference>
<dbReference type="InterPro" id="IPR000073">
    <property type="entry name" value="AB_hydrolase_1"/>
</dbReference>